<dbReference type="Gene3D" id="1.25.40.10">
    <property type="entry name" value="Tetratricopeptide repeat domain"/>
    <property type="match status" value="1"/>
</dbReference>
<dbReference type="SUPFAM" id="SSF48452">
    <property type="entry name" value="TPR-like"/>
    <property type="match status" value="1"/>
</dbReference>
<dbReference type="OrthoDB" id="1914839at2759"/>
<reference evidence="3" key="1">
    <citation type="journal article" date="2020" name="bioRxiv">
        <title>Comparative genomics of Chlamydomonas.</title>
        <authorList>
            <person name="Craig R.J."/>
            <person name="Hasan A.R."/>
            <person name="Ness R.W."/>
            <person name="Keightley P.D."/>
        </authorList>
    </citation>
    <scope>NUCLEOTIDE SEQUENCE</scope>
    <source>
        <strain evidence="3">SAG 7.73</strain>
    </source>
</reference>
<proteinExistence type="predicted"/>
<feature type="transmembrane region" description="Helical" evidence="2">
    <location>
        <begin position="215"/>
        <end position="234"/>
    </location>
</feature>
<evidence type="ECO:0000256" key="2">
    <source>
        <dbReference type="SAM" id="Phobius"/>
    </source>
</evidence>
<feature type="transmembrane region" description="Helical" evidence="2">
    <location>
        <begin position="178"/>
        <end position="203"/>
    </location>
</feature>
<evidence type="ECO:0000313" key="4">
    <source>
        <dbReference type="Proteomes" id="UP000650467"/>
    </source>
</evidence>
<dbReference type="PANTHER" id="PTHR35498:SF4">
    <property type="entry name" value="PROTEIN LOW PSII ACCUMULATION 1, CHLOROPLASTIC"/>
    <property type="match status" value="1"/>
</dbReference>
<keyword evidence="2" id="KW-1133">Transmembrane helix</keyword>
<dbReference type="AlphaFoldDB" id="A0A835WF41"/>
<keyword evidence="2" id="KW-0472">Membrane</keyword>
<keyword evidence="1" id="KW-0802">TPR repeat</keyword>
<dbReference type="PROSITE" id="PS50005">
    <property type="entry name" value="TPR"/>
    <property type="match status" value="1"/>
</dbReference>
<dbReference type="InterPro" id="IPR011990">
    <property type="entry name" value="TPR-like_helical_dom_sf"/>
</dbReference>
<sequence>MLARRASLQPRGSRPCFVASRVAPRLASRGLPVVFAAKQSSPAAASKSPQYQPTSARDAIERGTEVFKKQNNLDEAVRLYRVGLELQPNDDEARAALYNLGCALTKQKKFAEATEAIERAINDYGLKLIVALRDDDLQLLRERREWMDALGRMKGGMSRQTKADLRTEAKAPFRLPRLILFGGLLAGAGLGLLVILARLAAALQGGPDAPELNETLTNLGINTAAVAVLSFLVYRDVSSKQAELRVTTREEGLGRLQVDLGKDRVLPLLKFRGQVRPVIVAGSRTFVEKAIKEAEGQYLNLRDRAVSVVPIIFEKAANVELDPEDKLRLLKKEFAKDGTKGFGDEAARKAAAAGAEPKPKKVSVLGGIVDADKKWRLEAYDADEWKAWILEQKEFSGLSTAEPNCYIQVQLDGTVRTSGTGSPPWDKLVDELPLLNDVRTRLTDGVGPQE</sequence>
<dbReference type="PANTHER" id="PTHR35498">
    <property type="entry name" value="PROTEIN LOW PSII ACCUMULATION 1, CHLOROPLASTIC"/>
    <property type="match status" value="1"/>
</dbReference>
<name>A0A835WF41_CHLIN</name>
<evidence type="ECO:0000313" key="3">
    <source>
        <dbReference type="EMBL" id="KAG2446119.1"/>
    </source>
</evidence>
<accession>A0A835WF41</accession>
<keyword evidence="2" id="KW-0812">Transmembrane</keyword>
<protein>
    <submittedName>
        <fullName evidence="3">Uncharacterized protein</fullName>
    </submittedName>
</protein>
<dbReference type="Pfam" id="PF11998">
    <property type="entry name" value="DUF3493"/>
    <property type="match status" value="1"/>
</dbReference>
<dbReference type="InterPro" id="IPR019734">
    <property type="entry name" value="TPR_rpt"/>
</dbReference>
<evidence type="ECO:0000256" key="1">
    <source>
        <dbReference type="PROSITE-ProRule" id="PRU00339"/>
    </source>
</evidence>
<keyword evidence="4" id="KW-1185">Reference proteome</keyword>
<dbReference type="InterPro" id="IPR021883">
    <property type="entry name" value="LPA1-like"/>
</dbReference>
<dbReference type="Proteomes" id="UP000650467">
    <property type="component" value="Unassembled WGS sequence"/>
</dbReference>
<comment type="caution">
    <text evidence="3">The sequence shown here is derived from an EMBL/GenBank/DDBJ whole genome shotgun (WGS) entry which is preliminary data.</text>
</comment>
<dbReference type="EMBL" id="JAEHOC010000001">
    <property type="protein sequence ID" value="KAG2446119.1"/>
    <property type="molecule type" value="Genomic_DNA"/>
</dbReference>
<organism evidence="3 4">
    <name type="scientific">Chlamydomonas incerta</name>
    <dbReference type="NCBI Taxonomy" id="51695"/>
    <lineage>
        <taxon>Eukaryota</taxon>
        <taxon>Viridiplantae</taxon>
        <taxon>Chlorophyta</taxon>
        <taxon>core chlorophytes</taxon>
        <taxon>Chlorophyceae</taxon>
        <taxon>CS clade</taxon>
        <taxon>Chlamydomonadales</taxon>
        <taxon>Chlamydomonadaceae</taxon>
        <taxon>Chlamydomonas</taxon>
    </lineage>
</organism>
<gene>
    <name evidence="3" type="ORF">HXX76_000718</name>
</gene>
<feature type="repeat" description="TPR" evidence="1">
    <location>
        <begin position="57"/>
        <end position="90"/>
    </location>
</feature>